<dbReference type="Gene3D" id="3.40.50.80">
    <property type="entry name" value="Nucleotide-binding domain of ferredoxin-NADP reductase (FNR) module"/>
    <property type="match status" value="1"/>
</dbReference>
<sequence length="575" mass="63276">MAASKTEESAAGARAEIDLRAPFTRDTLLEVRSGELKPLGGLDVLSGIDKSILEGPVHIGLNGIDGDEHDYTFHGGPEKAILGYCSSHYPDLKEEYPTAAASFIPGGFGENFVTAHMNERNVCLGDVVAVGDDNDDDDKCVLLEVCLPRQPCFKLNLRFELKNFAATTWKTSRTGWYYRVLREGTVKAGDTIRLVSRPHPEWTVERVQEYLHRNKDDVAMNEQLASLAVLGVESRKEFQRRVARQKAKERKAREPPPRWRDFRVVERKRETPRIMSFTLEAAEPLADAEDIKLESGSHAKIKLGNGLVRAYSIVGGDRNRFTLGIALADADKSRGGSRYMHDVAQVGHVLQVGAMTAGIPIPPAASHHVFVAGGIGLTAFLPLMEHMKRINYSIELHYAVRSEAEVPFRERLRELGEDSSNGSVSVVIYDRAAGQRLDIPAILAGSKWNSSFYFCGPRRLMDEAARETKARCIPDSEAHFEAFEADISGDPFEAVVANKGGKVLKVGGEETLLEVLQKHFDDVDSSCAVGNCGTCKIGLKEGRVEHRGTALSQSEKMTSMLACVSRGIGRITVEI</sequence>
<evidence type="ECO:0000259" key="3">
    <source>
        <dbReference type="PROSITE" id="PS51085"/>
    </source>
</evidence>
<keyword evidence="1" id="KW-0479">Metal-binding</keyword>
<dbReference type="GO" id="GO:0016491">
    <property type="term" value="F:oxidoreductase activity"/>
    <property type="evidence" value="ECO:0007669"/>
    <property type="project" value="InterPro"/>
</dbReference>
<accession>A0AAJ0B4C2</accession>
<dbReference type="GO" id="GO:0030151">
    <property type="term" value="F:molybdenum ion binding"/>
    <property type="evidence" value="ECO:0007669"/>
    <property type="project" value="InterPro"/>
</dbReference>
<evidence type="ECO:0000256" key="2">
    <source>
        <dbReference type="ARBA" id="ARBA00023014"/>
    </source>
</evidence>
<keyword evidence="6" id="KW-0670">Pyruvate</keyword>
<dbReference type="PRINTS" id="PR00409">
    <property type="entry name" value="PHDIOXRDTASE"/>
</dbReference>
<dbReference type="InterPro" id="IPR011037">
    <property type="entry name" value="Pyrv_Knase-like_insert_dom_sf"/>
</dbReference>
<dbReference type="PROSITE" id="PS51085">
    <property type="entry name" value="2FE2S_FER_2"/>
    <property type="match status" value="1"/>
</dbReference>
<dbReference type="EMBL" id="MU839850">
    <property type="protein sequence ID" value="KAK1749947.1"/>
    <property type="molecule type" value="Genomic_DNA"/>
</dbReference>
<keyword evidence="7" id="KW-1185">Reference proteome</keyword>
<dbReference type="InterPro" id="IPR039261">
    <property type="entry name" value="FNR_nucleotide-bd"/>
</dbReference>
<organism evidence="6 7">
    <name type="scientific">Echria macrotheca</name>
    <dbReference type="NCBI Taxonomy" id="438768"/>
    <lineage>
        <taxon>Eukaryota</taxon>
        <taxon>Fungi</taxon>
        <taxon>Dikarya</taxon>
        <taxon>Ascomycota</taxon>
        <taxon>Pezizomycotina</taxon>
        <taxon>Sordariomycetes</taxon>
        <taxon>Sordariomycetidae</taxon>
        <taxon>Sordariales</taxon>
        <taxon>Schizotheciaceae</taxon>
        <taxon>Echria</taxon>
    </lineage>
</organism>
<dbReference type="GO" id="GO:0051537">
    <property type="term" value="F:2 iron, 2 sulfur cluster binding"/>
    <property type="evidence" value="ECO:0007669"/>
    <property type="project" value="UniProtKB-KW"/>
</dbReference>
<gene>
    <name evidence="6" type="ORF">QBC47DRAFT_126490</name>
</gene>
<dbReference type="Pfam" id="PF03475">
    <property type="entry name" value="YiiM_3-alpha"/>
    <property type="match status" value="1"/>
</dbReference>
<keyword evidence="1" id="KW-0001">2Fe-2S</keyword>
<evidence type="ECO:0000259" key="4">
    <source>
        <dbReference type="PROSITE" id="PS51340"/>
    </source>
</evidence>
<evidence type="ECO:0000313" key="7">
    <source>
        <dbReference type="Proteomes" id="UP001239445"/>
    </source>
</evidence>
<dbReference type="CDD" id="cd06185">
    <property type="entry name" value="PDR_like"/>
    <property type="match status" value="1"/>
</dbReference>
<dbReference type="InterPro" id="IPR052353">
    <property type="entry name" value="Benzoxazolinone_Detox_Enz"/>
</dbReference>
<evidence type="ECO:0000256" key="1">
    <source>
        <dbReference type="ARBA" id="ARBA00022714"/>
    </source>
</evidence>
<evidence type="ECO:0000313" key="6">
    <source>
        <dbReference type="EMBL" id="KAK1749947.1"/>
    </source>
</evidence>
<feature type="domain" description="FAD-binding FR-type" evidence="5">
    <location>
        <begin position="257"/>
        <end position="363"/>
    </location>
</feature>
<dbReference type="SUPFAM" id="SSF63380">
    <property type="entry name" value="Riboflavin synthase domain-like"/>
    <property type="match status" value="1"/>
</dbReference>
<dbReference type="PANTHER" id="PTHR30212:SF2">
    <property type="entry name" value="PROTEIN YIIM"/>
    <property type="match status" value="1"/>
</dbReference>
<keyword evidence="1" id="KW-0408">Iron</keyword>
<dbReference type="InterPro" id="IPR012675">
    <property type="entry name" value="Beta-grasp_dom_sf"/>
</dbReference>
<dbReference type="AlphaFoldDB" id="A0AAJ0B4C2"/>
<dbReference type="Pfam" id="PF03473">
    <property type="entry name" value="MOSC"/>
    <property type="match status" value="1"/>
</dbReference>
<feature type="domain" description="2Fe-2S ferredoxin-type" evidence="3">
    <location>
        <begin position="492"/>
        <end position="575"/>
    </location>
</feature>
<dbReference type="GO" id="GO:0030170">
    <property type="term" value="F:pyridoxal phosphate binding"/>
    <property type="evidence" value="ECO:0007669"/>
    <property type="project" value="InterPro"/>
</dbReference>
<dbReference type="GO" id="GO:0016301">
    <property type="term" value="F:kinase activity"/>
    <property type="evidence" value="ECO:0007669"/>
    <property type="project" value="UniProtKB-KW"/>
</dbReference>
<dbReference type="Pfam" id="PF00111">
    <property type="entry name" value="Fer2"/>
    <property type="match status" value="1"/>
</dbReference>
<dbReference type="SUPFAM" id="SSF52343">
    <property type="entry name" value="Ferredoxin reductase-like, C-terminal NADP-linked domain"/>
    <property type="match status" value="1"/>
</dbReference>
<keyword evidence="6" id="KW-0808">Transferase</keyword>
<dbReference type="InterPro" id="IPR005302">
    <property type="entry name" value="MoCF_Sase_C"/>
</dbReference>
<comment type="caution">
    <text evidence="6">The sequence shown here is derived from an EMBL/GenBank/DDBJ whole genome shotgun (WGS) entry which is preliminary data.</text>
</comment>
<evidence type="ECO:0000259" key="5">
    <source>
        <dbReference type="PROSITE" id="PS51384"/>
    </source>
</evidence>
<keyword evidence="2" id="KW-0411">Iron-sulfur</keyword>
<dbReference type="InterPro" id="IPR006058">
    <property type="entry name" value="2Fe2S_fd_BS"/>
</dbReference>
<dbReference type="InterPro" id="IPR017938">
    <property type="entry name" value="Riboflavin_synthase-like_b-brl"/>
</dbReference>
<keyword evidence="6" id="KW-0418">Kinase</keyword>
<dbReference type="InterPro" id="IPR017927">
    <property type="entry name" value="FAD-bd_FR_type"/>
</dbReference>
<dbReference type="InterPro" id="IPR036010">
    <property type="entry name" value="2Fe-2S_ferredoxin-like_sf"/>
</dbReference>
<proteinExistence type="predicted"/>
<dbReference type="SUPFAM" id="SSF54292">
    <property type="entry name" value="2Fe-2S ferredoxin-like"/>
    <property type="match status" value="1"/>
</dbReference>
<protein>
    <submittedName>
        <fullName evidence="6">Pyruvate kinase-like protein</fullName>
    </submittedName>
</protein>
<dbReference type="CDD" id="cd00207">
    <property type="entry name" value="fer2"/>
    <property type="match status" value="1"/>
</dbReference>
<dbReference type="PROSITE" id="PS00197">
    <property type="entry name" value="2FE2S_FER_1"/>
    <property type="match status" value="1"/>
</dbReference>
<feature type="domain" description="MOSC" evidence="4">
    <location>
        <begin position="51"/>
        <end position="195"/>
    </location>
</feature>
<dbReference type="Gene3D" id="2.40.30.10">
    <property type="entry name" value="Translation factors"/>
    <property type="match status" value="1"/>
</dbReference>
<name>A0AAJ0B4C2_9PEZI</name>
<dbReference type="SUPFAM" id="SSF50800">
    <property type="entry name" value="PK beta-barrel domain-like"/>
    <property type="match status" value="1"/>
</dbReference>
<dbReference type="InterPro" id="IPR001041">
    <property type="entry name" value="2Fe-2S_ferredoxin-type"/>
</dbReference>
<dbReference type="Proteomes" id="UP001239445">
    <property type="component" value="Unassembled WGS sequence"/>
</dbReference>
<dbReference type="Gene3D" id="3.10.20.30">
    <property type="match status" value="1"/>
</dbReference>
<reference evidence="6" key="1">
    <citation type="submission" date="2023-06" db="EMBL/GenBank/DDBJ databases">
        <title>Genome-scale phylogeny and comparative genomics of the fungal order Sordariales.</title>
        <authorList>
            <consortium name="Lawrence Berkeley National Laboratory"/>
            <person name="Hensen N."/>
            <person name="Bonometti L."/>
            <person name="Westerberg I."/>
            <person name="Brannstrom I.O."/>
            <person name="Guillou S."/>
            <person name="Cros-Aarteil S."/>
            <person name="Calhoun S."/>
            <person name="Haridas S."/>
            <person name="Kuo A."/>
            <person name="Mondo S."/>
            <person name="Pangilinan J."/>
            <person name="Riley R."/>
            <person name="Labutti K."/>
            <person name="Andreopoulos B."/>
            <person name="Lipzen A."/>
            <person name="Chen C."/>
            <person name="Yanf M."/>
            <person name="Daum C."/>
            <person name="Ng V."/>
            <person name="Clum A."/>
            <person name="Steindorff A."/>
            <person name="Ohm R."/>
            <person name="Martin F."/>
            <person name="Silar P."/>
            <person name="Natvig D."/>
            <person name="Lalanne C."/>
            <person name="Gautier V."/>
            <person name="Ament-Velasquez S.L."/>
            <person name="Kruys A."/>
            <person name="Hutchinson M.I."/>
            <person name="Powell A.J."/>
            <person name="Barry K."/>
            <person name="Miller A.N."/>
            <person name="Grigoriev I.V."/>
            <person name="Debuchy R."/>
            <person name="Gladieux P."/>
            <person name="Thoren M.H."/>
            <person name="Johannesson H."/>
        </authorList>
    </citation>
    <scope>NUCLEOTIDE SEQUENCE</scope>
    <source>
        <strain evidence="6">PSN4</strain>
    </source>
</reference>
<dbReference type="PROSITE" id="PS51384">
    <property type="entry name" value="FAD_FR"/>
    <property type="match status" value="1"/>
</dbReference>
<dbReference type="PROSITE" id="PS51340">
    <property type="entry name" value="MOSC"/>
    <property type="match status" value="1"/>
</dbReference>
<dbReference type="InterPro" id="IPR005163">
    <property type="entry name" value="Tri_helical_YiiM-like"/>
</dbReference>
<dbReference type="Gene3D" id="2.40.33.20">
    <property type="entry name" value="PK beta-barrel domain-like"/>
    <property type="match status" value="1"/>
</dbReference>
<dbReference type="PANTHER" id="PTHR30212">
    <property type="entry name" value="PROTEIN YIIM"/>
    <property type="match status" value="1"/>
</dbReference>